<dbReference type="Proteomes" id="UP000245956">
    <property type="component" value="Unassembled WGS sequence"/>
</dbReference>
<dbReference type="SUPFAM" id="SSF50182">
    <property type="entry name" value="Sm-like ribonucleoproteins"/>
    <property type="match status" value="1"/>
</dbReference>
<keyword evidence="7 9" id="KW-0539">Nucleus</keyword>
<dbReference type="GO" id="GO:0005681">
    <property type="term" value="C:spliceosomal complex"/>
    <property type="evidence" value="ECO:0007669"/>
    <property type="project" value="UniProtKB-UniRule"/>
</dbReference>
<dbReference type="AlphaFoldDB" id="A0A2U3E811"/>
<dbReference type="GO" id="GO:0097525">
    <property type="term" value="C:spliceosomal snRNP complex"/>
    <property type="evidence" value="ECO:0007669"/>
    <property type="project" value="UniProtKB-ARBA"/>
</dbReference>
<feature type="region of interest" description="Disordered" evidence="10">
    <location>
        <begin position="30"/>
        <end position="59"/>
    </location>
</feature>
<feature type="domain" description="Sm" evidence="11">
    <location>
        <begin position="109"/>
        <end position="182"/>
    </location>
</feature>
<evidence type="ECO:0000256" key="8">
    <source>
        <dbReference type="ARBA" id="ARBA00023274"/>
    </source>
</evidence>
<evidence type="ECO:0000313" key="12">
    <source>
        <dbReference type="EMBL" id="KAK4089487.1"/>
    </source>
</evidence>
<dbReference type="Gene3D" id="2.30.30.100">
    <property type="match status" value="1"/>
</dbReference>
<comment type="similarity">
    <text evidence="2 9">Belongs to the snRNP Sm proteins family.</text>
</comment>
<protein>
    <recommendedName>
        <fullName evidence="9">LSM complex subunit LSM4</fullName>
    </recommendedName>
</protein>
<keyword evidence="15" id="KW-1185">Reference proteome</keyword>
<feature type="compositionally biased region" description="Gly residues" evidence="10">
    <location>
        <begin position="192"/>
        <end position="206"/>
    </location>
</feature>
<dbReference type="PANTHER" id="PTHR23338">
    <property type="entry name" value="SMALL NUCLEAR RIBONUCLEOPROTEIN SM"/>
    <property type="match status" value="1"/>
</dbReference>
<dbReference type="EMBL" id="JAWRVI010000019">
    <property type="protein sequence ID" value="KAK4089487.1"/>
    <property type="molecule type" value="Genomic_DNA"/>
</dbReference>
<keyword evidence="3 9" id="KW-0507">mRNA processing</keyword>
<reference evidence="12" key="3">
    <citation type="submission" date="2023-11" db="EMBL/GenBank/DDBJ databases">
        <authorList>
            <person name="Beijen E."/>
            <person name="Ohm R.A."/>
        </authorList>
    </citation>
    <scope>NUCLEOTIDE SEQUENCE</scope>
    <source>
        <strain evidence="12">CBS 150709</strain>
    </source>
</reference>
<feature type="region of interest" description="Disordered" evidence="10">
    <location>
        <begin position="187"/>
        <end position="239"/>
    </location>
</feature>
<organism evidence="13 14">
    <name type="scientific">Purpureocillium lilacinum</name>
    <name type="common">Paecilomyces lilacinus</name>
    <dbReference type="NCBI Taxonomy" id="33203"/>
    <lineage>
        <taxon>Eukaryota</taxon>
        <taxon>Fungi</taxon>
        <taxon>Dikarya</taxon>
        <taxon>Ascomycota</taxon>
        <taxon>Pezizomycotina</taxon>
        <taxon>Sordariomycetes</taxon>
        <taxon>Hypocreomycetidae</taxon>
        <taxon>Hypocreales</taxon>
        <taxon>Ophiocordycipitaceae</taxon>
        <taxon>Purpureocillium</taxon>
    </lineage>
</organism>
<dbReference type="InterPro" id="IPR034101">
    <property type="entry name" value="Lsm4"/>
</dbReference>
<evidence type="ECO:0000259" key="11">
    <source>
        <dbReference type="PROSITE" id="PS52002"/>
    </source>
</evidence>
<evidence type="ECO:0000256" key="5">
    <source>
        <dbReference type="ARBA" id="ARBA00022884"/>
    </source>
</evidence>
<dbReference type="InterPro" id="IPR047575">
    <property type="entry name" value="Sm"/>
</dbReference>
<dbReference type="Pfam" id="PF01423">
    <property type="entry name" value="LSM"/>
    <property type="match status" value="1"/>
</dbReference>
<keyword evidence="6 9" id="KW-0508">mRNA splicing</keyword>
<evidence type="ECO:0000256" key="4">
    <source>
        <dbReference type="ARBA" id="ARBA00022728"/>
    </source>
</evidence>
<evidence type="ECO:0000256" key="9">
    <source>
        <dbReference type="RuleBase" id="RU365049"/>
    </source>
</evidence>
<name>A0A2U3E811_PURLI</name>
<dbReference type="SMART" id="SM00651">
    <property type="entry name" value="Sm"/>
    <property type="match status" value="1"/>
</dbReference>
<dbReference type="GO" id="GO:0000956">
    <property type="term" value="P:nuclear-transcribed mRNA catabolic process"/>
    <property type="evidence" value="ECO:0007669"/>
    <property type="project" value="UniProtKB-UniRule"/>
</dbReference>
<dbReference type="PROSITE" id="PS52002">
    <property type="entry name" value="SM"/>
    <property type="match status" value="1"/>
</dbReference>
<proteinExistence type="inferred from homology"/>
<evidence type="ECO:0000256" key="7">
    <source>
        <dbReference type="ARBA" id="ARBA00023242"/>
    </source>
</evidence>
<keyword evidence="8 9" id="KW-0687">Ribonucleoprotein</keyword>
<comment type="function">
    <text evidence="9">Binds specifically to the 3'-terminal U-tract of U6 snRNA.</text>
</comment>
<keyword evidence="4 9" id="KW-0747">Spliceosome</keyword>
<dbReference type="FunFam" id="2.30.30.100:FF:000024">
    <property type="entry name" value="U6 snRNA-associated Sm-like protein LSm4"/>
    <property type="match status" value="1"/>
</dbReference>
<dbReference type="GO" id="GO:0003723">
    <property type="term" value="F:RNA binding"/>
    <property type="evidence" value="ECO:0007669"/>
    <property type="project" value="UniProtKB-KW"/>
</dbReference>
<dbReference type="InterPro" id="IPR001163">
    <property type="entry name" value="Sm_dom_euk/arc"/>
</dbReference>
<evidence type="ECO:0000313" key="14">
    <source>
        <dbReference type="Proteomes" id="UP000245956"/>
    </source>
</evidence>
<sequence length="239" mass="25095">MIFLPQGTGELPQAERGRSACVNCSVIKRGDAHGGAPTAKHSSHLGLTEKEPTPNDKPVPFVLRAAATPTTEPPSSPITPRTAFHARRATVRSTTTATMLTDTARARQLPLGLLNAAQGHPMLVELKNGETLNGHLVQCDTWMNLTLKEVVQTSPEGDKFVRLKEAYVKGNNIKYLRVPPEIIDKVSESQKGGQGGFRGGRGGGQSRGDHGGRGGGDRGRGGRGGGGGGGRGRGRGRGQ</sequence>
<evidence type="ECO:0000256" key="1">
    <source>
        <dbReference type="ARBA" id="ARBA00004123"/>
    </source>
</evidence>
<reference evidence="12 15" key="4">
    <citation type="journal article" date="2024" name="Microbiol. Resour. Announc.">
        <title>Genome annotations for the ascomycete fungi Trichoderma harzianum, Trichoderma aggressivum, and Purpureocillium lilacinum.</title>
        <authorList>
            <person name="Beijen E.P.W."/>
            <person name="Ohm R.A."/>
        </authorList>
    </citation>
    <scope>NUCLEOTIDE SEQUENCE [LARGE SCALE GENOMIC DNA]</scope>
    <source>
        <strain evidence="12 15">CBS 150709</strain>
    </source>
</reference>
<evidence type="ECO:0000256" key="6">
    <source>
        <dbReference type="ARBA" id="ARBA00023187"/>
    </source>
</evidence>
<evidence type="ECO:0000256" key="10">
    <source>
        <dbReference type="SAM" id="MobiDB-lite"/>
    </source>
</evidence>
<dbReference type="InterPro" id="IPR027141">
    <property type="entry name" value="LSm4/Sm_D1/D3"/>
</dbReference>
<evidence type="ECO:0000313" key="15">
    <source>
        <dbReference type="Proteomes" id="UP001287286"/>
    </source>
</evidence>
<evidence type="ECO:0000313" key="13">
    <source>
        <dbReference type="EMBL" id="PWI70609.1"/>
    </source>
</evidence>
<evidence type="ECO:0000256" key="3">
    <source>
        <dbReference type="ARBA" id="ARBA00022664"/>
    </source>
</evidence>
<evidence type="ECO:0000256" key="2">
    <source>
        <dbReference type="ARBA" id="ARBA00006850"/>
    </source>
</evidence>
<comment type="caution">
    <text evidence="13">The sequence shown here is derived from an EMBL/GenBank/DDBJ whole genome shotgun (WGS) entry which is preliminary data.</text>
</comment>
<keyword evidence="5 9" id="KW-0694">RNA-binding</keyword>
<comment type="subcellular location">
    <subcellularLocation>
        <location evidence="1 9">Nucleus</location>
    </subcellularLocation>
</comment>
<feature type="compositionally biased region" description="Gly residues" evidence="10">
    <location>
        <begin position="222"/>
        <end position="231"/>
    </location>
</feature>
<dbReference type="GO" id="GO:0000398">
    <property type="term" value="P:mRNA splicing, via spliceosome"/>
    <property type="evidence" value="ECO:0007669"/>
    <property type="project" value="InterPro"/>
</dbReference>
<reference evidence="13" key="1">
    <citation type="submission" date="2015-05" db="EMBL/GenBank/DDBJ databases">
        <authorList>
            <person name="Wang D.B."/>
            <person name="Wang M."/>
        </authorList>
    </citation>
    <scope>NUCLEOTIDE SEQUENCE</scope>
    <source>
        <strain evidence="13">36-1</strain>
    </source>
</reference>
<dbReference type="CDD" id="cd01723">
    <property type="entry name" value="LSm4"/>
    <property type="match status" value="1"/>
</dbReference>
<feature type="compositionally biased region" description="Basic and acidic residues" evidence="10">
    <location>
        <begin position="207"/>
        <end position="220"/>
    </location>
</feature>
<gene>
    <name evidence="9" type="primary">LSM4</name>
    <name evidence="13" type="ORF">PCL_13008</name>
    <name evidence="12" type="ORF">Purlil1_6056</name>
</gene>
<accession>A0A2U3E811</accession>
<reference evidence="13 14" key="2">
    <citation type="journal article" date="2016" name="Front. Microbiol.">
        <title>Genome and transcriptome sequences reveal the specific parasitism of the nematophagous Purpureocillium lilacinum 36-1.</title>
        <authorList>
            <person name="Xie J."/>
            <person name="Li S."/>
            <person name="Mo C."/>
            <person name="Xiao X."/>
            <person name="Peng D."/>
            <person name="Wang G."/>
            <person name="Xiao Y."/>
        </authorList>
    </citation>
    <scope>NUCLEOTIDE SEQUENCE [LARGE SCALE GENOMIC DNA]</scope>
    <source>
        <strain evidence="13 14">36-1</strain>
    </source>
</reference>
<dbReference type="InterPro" id="IPR010920">
    <property type="entry name" value="LSM_dom_sf"/>
</dbReference>
<dbReference type="EMBL" id="LCWV01000009">
    <property type="protein sequence ID" value="PWI70609.1"/>
    <property type="molecule type" value="Genomic_DNA"/>
</dbReference>
<comment type="subunit">
    <text evidence="9">LSm subunits form a heteromer with a doughnut shape.</text>
</comment>
<dbReference type="Proteomes" id="UP001287286">
    <property type="component" value="Unassembled WGS sequence"/>
</dbReference>